<keyword evidence="3" id="KW-1185">Reference proteome</keyword>
<proteinExistence type="predicted"/>
<gene>
    <name evidence="2" type="ORF">GCM10010211_40140</name>
</gene>
<feature type="region of interest" description="Disordered" evidence="1">
    <location>
        <begin position="27"/>
        <end position="83"/>
    </location>
</feature>
<protein>
    <submittedName>
        <fullName evidence="2">Uncharacterized protein</fullName>
    </submittedName>
</protein>
<comment type="caution">
    <text evidence="2">The sequence shown here is derived from an EMBL/GenBank/DDBJ whole genome shotgun (WGS) entry which is preliminary data.</text>
</comment>
<dbReference type="Proteomes" id="UP000654471">
    <property type="component" value="Unassembled WGS sequence"/>
</dbReference>
<name>A0ABQ2V600_9ACTN</name>
<sequence length="83" mass="8311">MVSTDGLLAFAVMSLLVIVTPGPVPVLGAPHRGVGRVDGDDGDAESGRHGHQPGPQFGGGHTLACPGQGHGLDWRNAPTPSGP</sequence>
<reference evidence="3" key="1">
    <citation type="journal article" date="2019" name="Int. J. Syst. Evol. Microbiol.">
        <title>The Global Catalogue of Microorganisms (GCM) 10K type strain sequencing project: providing services to taxonomists for standard genome sequencing and annotation.</title>
        <authorList>
            <consortium name="The Broad Institute Genomics Platform"/>
            <consortium name="The Broad Institute Genome Sequencing Center for Infectious Disease"/>
            <person name="Wu L."/>
            <person name="Ma J."/>
        </authorList>
    </citation>
    <scope>NUCLEOTIDE SEQUENCE [LARGE SCALE GENOMIC DNA]</scope>
    <source>
        <strain evidence="3">JCM 3399</strain>
    </source>
</reference>
<evidence type="ECO:0000313" key="2">
    <source>
        <dbReference type="EMBL" id="GGU70450.1"/>
    </source>
</evidence>
<dbReference type="EMBL" id="BMRP01000013">
    <property type="protein sequence ID" value="GGU70450.1"/>
    <property type="molecule type" value="Genomic_DNA"/>
</dbReference>
<accession>A0ABQ2V600</accession>
<organism evidence="2 3">
    <name type="scientific">Streptomyces albospinus</name>
    <dbReference type="NCBI Taxonomy" id="285515"/>
    <lineage>
        <taxon>Bacteria</taxon>
        <taxon>Bacillati</taxon>
        <taxon>Actinomycetota</taxon>
        <taxon>Actinomycetes</taxon>
        <taxon>Kitasatosporales</taxon>
        <taxon>Streptomycetaceae</taxon>
        <taxon>Streptomyces</taxon>
    </lineage>
</organism>
<evidence type="ECO:0000256" key="1">
    <source>
        <dbReference type="SAM" id="MobiDB-lite"/>
    </source>
</evidence>
<evidence type="ECO:0000313" key="3">
    <source>
        <dbReference type="Proteomes" id="UP000654471"/>
    </source>
</evidence>